<dbReference type="InterPro" id="IPR056884">
    <property type="entry name" value="NPHP3-like_N"/>
</dbReference>
<comment type="caution">
    <text evidence="4">The sequence shown here is derived from an EMBL/GenBank/DDBJ whole genome shotgun (WGS) entry which is preliminary data.</text>
</comment>
<name>W9Z0G9_9EURO</name>
<dbReference type="Proteomes" id="UP000019484">
    <property type="component" value="Unassembled WGS sequence"/>
</dbReference>
<dbReference type="PANTHER" id="PTHR10039:SF5">
    <property type="entry name" value="NACHT DOMAIN-CONTAINING PROTEIN"/>
    <property type="match status" value="1"/>
</dbReference>
<proteinExistence type="predicted"/>
<feature type="signal peptide" evidence="2">
    <location>
        <begin position="1"/>
        <end position="19"/>
    </location>
</feature>
<dbReference type="RefSeq" id="XP_007719644.1">
    <property type="nucleotide sequence ID" value="XM_007721454.1"/>
</dbReference>
<dbReference type="PANTHER" id="PTHR10039">
    <property type="entry name" value="AMELOGENIN"/>
    <property type="match status" value="1"/>
</dbReference>
<dbReference type="HOGENOM" id="CLU_002341_0_2_1"/>
<dbReference type="GeneID" id="19155443"/>
<sequence length="698" mass="80509">MEGFIALGLVCNVLQLVGASWRAVEVYKQFRERGTAKEIEAMLYATQQVSECYQSLQDSLNNDPNKIRLLKSNVDLVDLAKKCGGVAHKLRELLLTLESSPATRQRTLAALLKGYNAKRRWRQVEELKSELDQYVKVLDSKILVHLRYVSITEHLKIDTRANSVGSQNMGSIATQQTNVGDSLSNVQQRLVHEILDGNTRVKNLITALNDETTRHITKEHLVTRHHTTQEIDRLLDTQTQDVKLDHLIKSLHFPEIELRQNSIEDAHRKTYEWIFDKSIGLAKPWSNFFDWAQNDSQLYWILGKPGSGKSTLMNFIVQDDRTKAALLLRSSDLPVLLLTFFFWEAGVDLQKNEIGLLRSLIWQMLTSLDRTARPRIWSDLIRQKVAVDTPTIWTRKQLLHLLSLVIQAVPSRLCFFLDGLDEFPALQEDFSAITEILAILRGKTGVKICISSRPSTAIERLYRTCPKLRLQDLTEPDIVRYVEDNLIHDPETQFLHQSYPNETADLVKRVVAKADGVFLWVRLAIHSLLRGVRNGDDWRTLSSRLEQIPEGIFNLYAHMWRRMEADHPLYAKEAVLYLRLAQRYLDETLVVYAIAGDENLQRRYLDNLDSLKVEDLGGSIDLERSRKRLLACCAGFLEVHEDHIIEEHYDKKHLSTLQKSAVGRCPATLNRLLELRKSYRTFRVSFMHRTAHEWLRTP</sequence>
<feature type="domain" description="Nephrocystin 3-like N-terminal" evidence="3">
    <location>
        <begin position="286"/>
        <end position="453"/>
    </location>
</feature>
<accession>W9Z0G9</accession>
<dbReference type="SUPFAM" id="SSF52540">
    <property type="entry name" value="P-loop containing nucleoside triphosphate hydrolases"/>
    <property type="match status" value="1"/>
</dbReference>
<keyword evidence="2" id="KW-0732">Signal</keyword>
<dbReference type="eggNOG" id="ENOG502SHRA">
    <property type="taxonomic scope" value="Eukaryota"/>
</dbReference>
<dbReference type="InterPro" id="IPR027417">
    <property type="entry name" value="P-loop_NTPase"/>
</dbReference>
<dbReference type="EMBL" id="AMWN01000001">
    <property type="protein sequence ID" value="EXJ95415.1"/>
    <property type="molecule type" value="Genomic_DNA"/>
</dbReference>
<dbReference type="OrthoDB" id="443402at2759"/>
<protein>
    <recommendedName>
        <fullName evidence="3">Nephrocystin 3-like N-terminal domain-containing protein</fullName>
    </recommendedName>
</protein>
<evidence type="ECO:0000256" key="2">
    <source>
        <dbReference type="SAM" id="SignalP"/>
    </source>
</evidence>
<dbReference type="Pfam" id="PF24883">
    <property type="entry name" value="NPHP3_N"/>
    <property type="match status" value="1"/>
</dbReference>
<dbReference type="STRING" id="1182541.W9Z0G9"/>
<keyword evidence="1" id="KW-0677">Repeat</keyword>
<evidence type="ECO:0000313" key="4">
    <source>
        <dbReference type="EMBL" id="EXJ95415.1"/>
    </source>
</evidence>
<dbReference type="Gene3D" id="3.40.50.300">
    <property type="entry name" value="P-loop containing nucleotide triphosphate hydrolases"/>
    <property type="match status" value="1"/>
</dbReference>
<dbReference type="AlphaFoldDB" id="W9Z0G9"/>
<evidence type="ECO:0000313" key="5">
    <source>
        <dbReference type="Proteomes" id="UP000019484"/>
    </source>
</evidence>
<gene>
    <name evidence="4" type="ORF">A1O1_00536</name>
</gene>
<evidence type="ECO:0000256" key="1">
    <source>
        <dbReference type="ARBA" id="ARBA00022737"/>
    </source>
</evidence>
<organism evidence="4 5">
    <name type="scientific">Capronia coronata CBS 617.96</name>
    <dbReference type="NCBI Taxonomy" id="1182541"/>
    <lineage>
        <taxon>Eukaryota</taxon>
        <taxon>Fungi</taxon>
        <taxon>Dikarya</taxon>
        <taxon>Ascomycota</taxon>
        <taxon>Pezizomycotina</taxon>
        <taxon>Eurotiomycetes</taxon>
        <taxon>Chaetothyriomycetidae</taxon>
        <taxon>Chaetothyriales</taxon>
        <taxon>Herpotrichiellaceae</taxon>
        <taxon>Capronia</taxon>
    </lineage>
</organism>
<reference evidence="4 5" key="1">
    <citation type="submission" date="2013-03" db="EMBL/GenBank/DDBJ databases">
        <title>The Genome Sequence of Capronia coronata CBS 617.96.</title>
        <authorList>
            <consortium name="The Broad Institute Genomics Platform"/>
            <person name="Cuomo C."/>
            <person name="de Hoog S."/>
            <person name="Gorbushina A."/>
            <person name="Walker B."/>
            <person name="Young S.K."/>
            <person name="Zeng Q."/>
            <person name="Gargeya S."/>
            <person name="Fitzgerald M."/>
            <person name="Haas B."/>
            <person name="Abouelleil A."/>
            <person name="Allen A.W."/>
            <person name="Alvarado L."/>
            <person name="Arachchi H.M."/>
            <person name="Berlin A.M."/>
            <person name="Chapman S.B."/>
            <person name="Gainer-Dewar J."/>
            <person name="Goldberg J."/>
            <person name="Griggs A."/>
            <person name="Gujja S."/>
            <person name="Hansen M."/>
            <person name="Howarth C."/>
            <person name="Imamovic A."/>
            <person name="Ireland A."/>
            <person name="Larimer J."/>
            <person name="McCowan C."/>
            <person name="Murphy C."/>
            <person name="Pearson M."/>
            <person name="Poon T.W."/>
            <person name="Priest M."/>
            <person name="Roberts A."/>
            <person name="Saif S."/>
            <person name="Shea T."/>
            <person name="Sisk P."/>
            <person name="Sykes S."/>
            <person name="Wortman J."/>
            <person name="Nusbaum C."/>
            <person name="Birren B."/>
        </authorList>
    </citation>
    <scope>NUCLEOTIDE SEQUENCE [LARGE SCALE GENOMIC DNA]</scope>
    <source>
        <strain evidence="4 5">CBS 617.96</strain>
    </source>
</reference>
<evidence type="ECO:0000259" key="3">
    <source>
        <dbReference type="Pfam" id="PF24883"/>
    </source>
</evidence>
<feature type="chain" id="PRO_5004935135" description="Nephrocystin 3-like N-terminal domain-containing protein" evidence="2">
    <location>
        <begin position="20"/>
        <end position="698"/>
    </location>
</feature>
<keyword evidence="5" id="KW-1185">Reference proteome</keyword>